<feature type="domain" description="NIF system FeS cluster assembly NifU N-terminal" evidence="4">
    <location>
        <begin position="28"/>
        <end position="156"/>
    </location>
</feature>
<dbReference type="Gene3D" id="3.90.1010.10">
    <property type="match status" value="1"/>
</dbReference>
<accession>A0A2H0ALQ7</accession>
<dbReference type="InterPro" id="IPR002871">
    <property type="entry name" value="NIF_FeS_clus_asmbl_NifU_N"/>
</dbReference>
<dbReference type="InterPro" id="IPR041854">
    <property type="entry name" value="BFD-like_2Fe2S-bd_dom_sf"/>
</dbReference>
<dbReference type="InterPro" id="IPR007419">
    <property type="entry name" value="BFD-like_2Fe2S-bd_dom"/>
</dbReference>
<evidence type="ECO:0000256" key="3">
    <source>
        <dbReference type="ARBA" id="ARBA00023014"/>
    </source>
</evidence>
<evidence type="ECO:0000256" key="2">
    <source>
        <dbReference type="ARBA" id="ARBA00023004"/>
    </source>
</evidence>
<evidence type="ECO:0000313" key="7">
    <source>
        <dbReference type="Proteomes" id="UP000230007"/>
    </source>
</evidence>
<keyword evidence="3" id="KW-0411">Iron-sulfur</keyword>
<protein>
    <submittedName>
        <fullName evidence="6">Iron-sulfur cluster assembly scaffold protein</fullName>
    </submittedName>
</protein>
<keyword evidence="2" id="KW-0408">Iron</keyword>
<dbReference type="SUPFAM" id="SSF82649">
    <property type="entry name" value="SufE/NifU"/>
    <property type="match status" value="1"/>
</dbReference>
<gene>
    <name evidence="6" type="ORF">COX15_00900</name>
</gene>
<evidence type="ECO:0000313" key="6">
    <source>
        <dbReference type="EMBL" id="PIP46351.1"/>
    </source>
</evidence>
<dbReference type="PANTHER" id="PTHR10093">
    <property type="entry name" value="IRON-SULFUR CLUSTER ASSEMBLY ENZYME NIFU HOMOLOG"/>
    <property type="match status" value="1"/>
</dbReference>
<organism evidence="6 7">
    <name type="scientific">Candidatus Colwellbacteria bacterium CG23_combo_of_CG06-09_8_20_14_all_42_19</name>
    <dbReference type="NCBI Taxonomy" id="1974541"/>
    <lineage>
        <taxon>Bacteria</taxon>
        <taxon>Candidatus Colwelliibacteriota</taxon>
    </lineage>
</organism>
<dbReference type="Proteomes" id="UP000230007">
    <property type="component" value="Unassembled WGS sequence"/>
</dbReference>
<dbReference type="EMBL" id="PCSK01000018">
    <property type="protein sequence ID" value="PIP46351.1"/>
    <property type="molecule type" value="Genomic_DNA"/>
</dbReference>
<name>A0A2H0ALQ7_9BACT</name>
<dbReference type="Pfam" id="PF04324">
    <property type="entry name" value="Fer2_BFD"/>
    <property type="match status" value="1"/>
</dbReference>
<evidence type="ECO:0000259" key="5">
    <source>
        <dbReference type="Pfam" id="PF04324"/>
    </source>
</evidence>
<reference evidence="6 7" key="1">
    <citation type="submission" date="2017-09" db="EMBL/GenBank/DDBJ databases">
        <title>Depth-based differentiation of microbial function through sediment-hosted aquifers and enrichment of novel symbionts in the deep terrestrial subsurface.</title>
        <authorList>
            <person name="Probst A.J."/>
            <person name="Ladd B."/>
            <person name="Jarett J.K."/>
            <person name="Geller-Mcgrath D.E."/>
            <person name="Sieber C.M."/>
            <person name="Emerson J.B."/>
            <person name="Anantharaman K."/>
            <person name="Thomas B.C."/>
            <person name="Malmstrom R."/>
            <person name="Stieglmeier M."/>
            <person name="Klingl A."/>
            <person name="Woyke T."/>
            <person name="Ryan C.M."/>
            <person name="Banfield J.F."/>
        </authorList>
    </citation>
    <scope>NUCLEOTIDE SEQUENCE [LARGE SCALE GENOMIC DNA]</scope>
    <source>
        <strain evidence="6">CG23_combo_of_CG06-09_8_20_14_all_42_19</strain>
    </source>
</reference>
<dbReference type="CDD" id="cd06664">
    <property type="entry name" value="IscU_like"/>
    <property type="match status" value="1"/>
</dbReference>
<feature type="domain" description="BFD-like [2Fe-2S]-binding" evidence="5">
    <location>
        <begin position="175"/>
        <end position="216"/>
    </location>
</feature>
<sequence length="229" mass="26150">MKSSIRKKISKNRKPDIINRFTGTKWVYSKTVKSYFFHPRNFLTRDPKKSEFDTEGLVGSPACGDVMRVWLKINPKTERIKNFKWRTFGCASAIAATSMLSVIATEKGGMKIDKALKIKPQDITKRLGGLPDRKIHCSVLGDKALRAALNNWFKKTGQYERVLVEESRILDPNTKTTEADIEEAVIEGADTLEAVQKKTKVGIGYPKCLPGVEELIRFYREKYYGREKR</sequence>
<comment type="caution">
    <text evidence="6">The sequence shown here is derived from an EMBL/GenBank/DDBJ whole genome shotgun (WGS) entry which is preliminary data.</text>
</comment>
<dbReference type="GO" id="GO:0005506">
    <property type="term" value="F:iron ion binding"/>
    <property type="evidence" value="ECO:0007669"/>
    <property type="project" value="InterPro"/>
</dbReference>
<evidence type="ECO:0000259" key="4">
    <source>
        <dbReference type="Pfam" id="PF01592"/>
    </source>
</evidence>
<dbReference type="GO" id="GO:0016226">
    <property type="term" value="P:iron-sulfur cluster assembly"/>
    <property type="evidence" value="ECO:0007669"/>
    <property type="project" value="InterPro"/>
</dbReference>
<keyword evidence="1" id="KW-0479">Metal-binding</keyword>
<dbReference type="AlphaFoldDB" id="A0A2H0ALQ7"/>
<dbReference type="Pfam" id="PF01592">
    <property type="entry name" value="NifU_N"/>
    <property type="match status" value="1"/>
</dbReference>
<evidence type="ECO:0000256" key="1">
    <source>
        <dbReference type="ARBA" id="ARBA00022723"/>
    </source>
</evidence>
<proteinExistence type="predicted"/>
<dbReference type="Gene3D" id="1.10.10.1100">
    <property type="entry name" value="BFD-like [2Fe-2S]-binding domain"/>
    <property type="match status" value="1"/>
</dbReference>
<dbReference type="GO" id="GO:0051536">
    <property type="term" value="F:iron-sulfur cluster binding"/>
    <property type="evidence" value="ECO:0007669"/>
    <property type="project" value="UniProtKB-KW"/>
</dbReference>